<accession>Q21AZ4</accession>
<sequence>MTDQAVDDPLLARLRRLTTAVRNATRQDDRRRLLALESELRAVRTGLSARCRALVENINAAGAQISAINAYARCASLGRGSSQGRANGKVMGN</sequence>
<reference evidence="1" key="1">
    <citation type="submission" date="2006-03" db="EMBL/GenBank/DDBJ databases">
        <title>Complete sequence of Rhodopseudomonas palustris BisB18.</title>
        <authorList>
            <consortium name="US DOE Joint Genome Institute"/>
            <person name="Copeland A."/>
            <person name="Lucas S."/>
            <person name="Lapidus A."/>
            <person name="Barry K."/>
            <person name="Detter J.C."/>
            <person name="Glavina del Rio T."/>
            <person name="Hammon N."/>
            <person name="Israni S."/>
            <person name="Dalin E."/>
            <person name="Tice H."/>
            <person name="Pitluck S."/>
            <person name="Chain P."/>
            <person name="Malfatti S."/>
            <person name="Shin M."/>
            <person name="Vergez L."/>
            <person name="Schmutz J."/>
            <person name="Larimer F."/>
            <person name="Land M."/>
            <person name="Hauser L."/>
            <person name="Pelletier D.A."/>
            <person name="Kyrpides N."/>
            <person name="Anderson I."/>
            <person name="Oda Y."/>
            <person name="Harwood C.S."/>
            <person name="Richardson P."/>
        </authorList>
    </citation>
    <scope>NUCLEOTIDE SEQUENCE [LARGE SCALE GENOMIC DNA]</scope>
    <source>
        <strain evidence="1">BisB18</strain>
    </source>
</reference>
<organism evidence="1">
    <name type="scientific">Rhodopseudomonas palustris (strain BisB18)</name>
    <dbReference type="NCBI Taxonomy" id="316056"/>
    <lineage>
        <taxon>Bacteria</taxon>
        <taxon>Pseudomonadati</taxon>
        <taxon>Pseudomonadota</taxon>
        <taxon>Alphaproteobacteria</taxon>
        <taxon>Hyphomicrobiales</taxon>
        <taxon>Nitrobacteraceae</taxon>
        <taxon>Rhodopseudomonas</taxon>
    </lineage>
</organism>
<dbReference type="EMBL" id="CP000301">
    <property type="protein sequence ID" value="ABD86442.1"/>
    <property type="molecule type" value="Genomic_DNA"/>
</dbReference>
<dbReference type="RefSeq" id="WP_011471350.1">
    <property type="nucleotide sequence ID" value="NC_007925.1"/>
</dbReference>
<proteinExistence type="predicted"/>
<dbReference type="AlphaFoldDB" id="Q21AZ4"/>
<name>Q21AZ4_RHOPB</name>
<gene>
    <name evidence="1" type="ordered locus">RPC_0872</name>
</gene>
<dbReference type="STRING" id="316056.RPC_0872"/>
<dbReference type="KEGG" id="rpc:RPC_0872"/>
<protein>
    <submittedName>
        <fullName evidence="1">Uncharacterized protein</fullName>
    </submittedName>
</protein>
<evidence type="ECO:0000313" key="1">
    <source>
        <dbReference type="EMBL" id="ABD86442.1"/>
    </source>
</evidence>
<dbReference type="HOGENOM" id="CLU_2397663_0_0_5"/>